<sequence length="157" mass="16555">MNGSSGRTTVISRTVARIVVPIILVTAIALLFRGHNLPGGGFIGAVLAAAAFALVYIIFGLEFIQREVLAIKPDGSERHRLVETYRWMASLGLAIAVASSLAPLAFGAPFLTQGVLFLEHLPIYGELEVASAFAFDLGVFFAVVGGLLTIVAEVGNE</sequence>
<evidence type="ECO:0000256" key="1">
    <source>
        <dbReference type="ARBA" id="ARBA00004651"/>
    </source>
</evidence>
<keyword evidence="9" id="KW-1185">Reference proteome</keyword>
<feature type="domain" description="Na+/H+ antiporter MnhB subunit-related protein" evidence="7">
    <location>
        <begin position="11"/>
        <end position="149"/>
    </location>
</feature>
<accession>A0A0D6JRB1</accession>
<dbReference type="Proteomes" id="UP000198902">
    <property type="component" value="Unassembled WGS sequence"/>
</dbReference>
<evidence type="ECO:0000313" key="9">
    <source>
        <dbReference type="Proteomes" id="UP000198902"/>
    </source>
</evidence>
<name>A0A0D6JRB1_9EURY</name>
<organism evidence="8 9">
    <name type="scientific">Haloferax massiliensis</name>
    <dbReference type="NCBI Taxonomy" id="1476858"/>
    <lineage>
        <taxon>Archaea</taxon>
        <taxon>Methanobacteriati</taxon>
        <taxon>Methanobacteriota</taxon>
        <taxon>Stenosarchaea group</taxon>
        <taxon>Halobacteria</taxon>
        <taxon>Halobacteriales</taxon>
        <taxon>Haloferacaceae</taxon>
        <taxon>Haloferax</taxon>
    </lineage>
</organism>
<evidence type="ECO:0000256" key="5">
    <source>
        <dbReference type="ARBA" id="ARBA00023136"/>
    </source>
</evidence>
<dbReference type="AlphaFoldDB" id="A0A0D6JRB1"/>
<feature type="transmembrane region" description="Helical" evidence="6">
    <location>
        <begin position="85"/>
        <end position="110"/>
    </location>
</feature>
<dbReference type="OrthoDB" id="19265at2157"/>
<comment type="subcellular location">
    <subcellularLocation>
        <location evidence="1">Cell membrane</location>
        <topology evidence="1">Multi-pass membrane protein</topology>
    </subcellularLocation>
</comment>
<gene>
    <name evidence="8" type="primary">mrpB</name>
    <name evidence="8" type="ORF">BN996_01926</name>
</gene>
<dbReference type="Pfam" id="PF04039">
    <property type="entry name" value="MnhB"/>
    <property type="match status" value="1"/>
</dbReference>
<feature type="transmembrane region" description="Helical" evidence="6">
    <location>
        <begin position="130"/>
        <end position="152"/>
    </location>
</feature>
<protein>
    <submittedName>
        <fullName evidence="8">Na(+)/H(+) antiporter subunit B</fullName>
    </submittedName>
</protein>
<dbReference type="InterPro" id="IPR050622">
    <property type="entry name" value="CPA3_antiporter_subunitB"/>
</dbReference>
<dbReference type="GO" id="GO:0005886">
    <property type="term" value="C:plasma membrane"/>
    <property type="evidence" value="ECO:0007669"/>
    <property type="project" value="UniProtKB-SubCell"/>
</dbReference>
<keyword evidence="3 6" id="KW-0812">Transmembrane</keyword>
<feature type="transmembrane region" description="Helical" evidence="6">
    <location>
        <begin position="15"/>
        <end position="35"/>
    </location>
</feature>
<dbReference type="InterPro" id="IPR007182">
    <property type="entry name" value="MnhB"/>
</dbReference>
<evidence type="ECO:0000313" key="8">
    <source>
        <dbReference type="EMBL" id="CQR50446.1"/>
    </source>
</evidence>
<reference evidence="9" key="1">
    <citation type="submission" date="2015-03" db="EMBL/GenBank/DDBJ databases">
        <authorList>
            <person name="Urmite Genomes"/>
        </authorList>
    </citation>
    <scope>NUCLEOTIDE SEQUENCE [LARGE SCALE GENOMIC DNA]</scope>
    <source>
        <strain evidence="9">Arc-Hr</strain>
    </source>
</reference>
<evidence type="ECO:0000256" key="6">
    <source>
        <dbReference type="SAM" id="Phobius"/>
    </source>
</evidence>
<evidence type="ECO:0000259" key="7">
    <source>
        <dbReference type="Pfam" id="PF04039"/>
    </source>
</evidence>
<evidence type="ECO:0000256" key="2">
    <source>
        <dbReference type="ARBA" id="ARBA00022475"/>
    </source>
</evidence>
<evidence type="ECO:0000256" key="3">
    <source>
        <dbReference type="ARBA" id="ARBA00022692"/>
    </source>
</evidence>
<keyword evidence="5 6" id="KW-0472">Membrane</keyword>
<dbReference type="PANTHER" id="PTHR33932:SF4">
    <property type="entry name" value="NA(+)_H(+) ANTIPORTER SUBUNIT B"/>
    <property type="match status" value="1"/>
</dbReference>
<keyword evidence="2" id="KW-1003">Cell membrane</keyword>
<keyword evidence="4 6" id="KW-1133">Transmembrane helix</keyword>
<feature type="transmembrane region" description="Helical" evidence="6">
    <location>
        <begin position="41"/>
        <end position="64"/>
    </location>
</feature>
<dbReference type="EMBL" id="CSTE01000002">
    <property type="protein sequence ID" value="CQR50446.1"/>
    <property type="molecule type" value="Genomic_DNA"/>
</dbReference>
<dbReference type="PANTHER" id="PTHR33932">
    <property type="entry name" value="NA(+)/H(+) ANTIPORTER SUBUNIT B"/>
    <property type="match status" value="1"/>
</dbReference>
<dbReference type="RefSeq" id="WP_089778516.1">
    <property type="nucleotide sequence ID" value="NZ_CABLRR010000002.1"/>
</dbReference>
<proteinExistence type="predicted"/>
<evidence type="ECO:0000256" key="4">
    <source>
        <dbReference type="ARBA" id="ARBA00022989"/>
    </source>
</evidence>